<dbReference type="STRING" id="990268.JCM19235_6937"/>
<keyword evidence="5" id="KW-1185">Reference proteome</keyword>
<evidence type="ECO:0000313" key="4">
    <source>
        <dbReference type="EMBL" id="GAL18384.1"/>
    </source>
</evidence>
<keyword evidence="2" id="KW-0677">Repeat</keyword>
<dbReference type="AlphaFoldDB" id="A0A090RVY6"/>
<dbReference type="InterPro" id="IPR004176">
    <property type="entry name" value="Clp_R_N"/>
</dbReference>
<evidence type="ECO:0000313" key="5">
    <source>
        <dbReference type="Proteomes" id="UP000029228"/>
    </source>
</evidence>
<name>A0A090RVY6_9VIBR</name>
<dbReference type="PROSITE" id="PS51903">
    <property type="entry name" value="CLP_R"/>
    <property type="match status" value="1"/>
</dbReference>
<comment type="caution">
    <text evidence="4">The sequence shown here is derived from an EMBL/GenBank/DDBJ whole genome shotgun (WGS) entry which is preliminary data.</text>
</comment>
<proteinExistence type="inferred from homology"/>
<dbReference type="Gene3D" id="1.10.1780.10">
    <property type="entry name" value="Clp, N-terminal domain"/>
    <property type="match status" value="1"/>
</dbReference>
<sequence length="238" mass="25438">MSQIKLGNLVSKLDMPLKAALEEAAGAAMTQTVAAIEIEHWLVQLLTTDESHLKSFLAKQNIDPSALLSELTERINRLRPGANGQPTISRALSEVMENAWMLASVNYGHQEVTSLHLLLALNQADSFGMKTLSLPSLENVSTEALGAQIASLKVATKSSSSTSAGSAPQAATAGGALDKYTVNLTEQARNGELDPVLGRNSEVRMLSTFYVVSAKTIPFLLVNLGLVKLRLSKVWPTA</sequence>
<feature type="domain" description="Clp R" evidence="3">
    <location>
        <begin position="10"/>
        <end position="155"/>
    </location>
</feature>
<accession>A0A090RVY6</accession>
<gene>
    <name evidence="4" type="ORF">JCM19235_6937</name>
</gene>
<evidence type="ECO:0000259" key="3">
    <source>
        <dbReference type="PROSITE" id="PS51903"/>
    </source>
</evidence>
<organism evidence="4 5">
    <name type="scientific">Vibrio maritimus</name>
    <dbReference type="NCBI Taxonomy" id="990268"/>
    <lineage>
        <taxon>Bacteria</taxon>
        <taxon>Pseudomonadati</taxon>
        <taxon>Pseudomonadota</taxon>
        <taxon>Gammaproteobacteria</taxon>
        <taxon>Vibrionales</taxon>
        <taxon>Vibrionaceae</taxon>
        <taxon>Vibrio</taxon>
    </lineage>
</organism>
<dbReference type="InterPro" id="IPR036628">
    <property type="entry name" value="Clp_N_dom_sf"/>
</dbReference>
<dbReference type="Pfam" id="PF02861">
    <property type="entry name" value="Clp_N"/>
    <property type="match status" value="1"/>
</dbReference>
<evidence type="ECO:0000256" key="1">
    <source>
        <dbReference type="ARBA" id="ARBA00008675"/>
    </source>
</evidence>
<reference evidence="4 5" key="1">
    <citation type="submission" date="2014-09" db="EMBL/GenBank/DDBJ databases">
        <title>Vibrio maritimus JCM 19235. (C45) whole genome shotgun sequence.</title>
        <authorList>
            <person name="Sawabe T."/>
            <person name="Meirelles P."/>
            <person name="Nakanishi M."/>
            <person name="Sayaka M."/>
            <person name="Hattori M."/>
            <person name="Ohkuma M."/>
        </authorList>
    </citation>
    <scope>NUCLEOTIDE SEQUENCE [LARGE SCALE GENOMIC DNA]</scope>
    <source>
        <strain evidence="5">JCM19235</strain>
    </source>
</reference>
<dbReference type="EMBL" id="BBMR01000002">
    <property type="protein sequence ID" value="GAL18384.1"/>
    <property type="molecule type" value="Genomic_DNA"/>
</dbReference>
<protein>
    <submittedName>
        <fullName evidence="4">ClpB protein</fullName>
    </submittedName>
</protein>
<dbReference type="SUPFAM" id="SSF81923">
    <property type="entry name" value="Double Clp-N motif"/>
    <property type="match status" value="1"/>
</dbReference>
<dbReference type="Proteomes" id="UP000029228">
    <property type="component" value="Unassembled WGS sequence"/>
</dbReference>
<evidence type="ECO:0000256" key="2">
    <source>
        <dbReference type="PROSITE-ProRule" id="PRU01251"/>
    </source>
</evidence>
<comment type="similarity">
    <text evidence="1">Belongs to the ClpA/ClpB family.</text>
</comment>